<keyword evidence="3" id="KW-1185">Reference proteome</keyword>
<feature type="signal peptide" evidence="1">
    <location>
        <begin position="1"/>
        <end position="26"/>
    </location>
</feature>
<accession>A0A7I8WFG8</accession>
<comment type="caution">
    <text evidence="2">The sequence shown here is derived from an EMBL/GenBank/DDBJ whole genome shotgun (WGS) entry which is preliminary data.</text>
</comment>
<evidence type="ECO:0000313" key="2">
    <source>
        <dbReference type="EMBL" id="CAD5126841.1"/>
    </source>
</evidence>
<keyword evidence="1" id="KW-0732">Signal</keyword>
<dbReference type="Proteomes" id="UP000549394">
    <property type="component" value="Unassembled WGS sequence"/>
</dbReference>
<reference evidence="2 3" key="1">
    <citation type="submission" date="2020-08" db="EMBL/GenBank/DDBJ databases">
        <authorList>
            <person name="Hejnol A."/>
        </authorList>
    </citation>
    <scope>NUCLEOTIDE SEQUENCE [LARGE SCALE GENOMIC DNA]</scope>
</reference>
<dbReference type="AlphaFoldDB" id="A0A7I8WFG8"/>
<proteinExistence type="predicted"/>
<gene>
    <name evidence="2" type="ORF">DGYR_LOCUS14063</name>
</gene>
<evidence type="ECO:0000313" key="3">
    <source>
        <dbReference type="Proteomes" id="UP000549394"/>
    </source>
</evidence>
<feature type="chain" id="PRO_5029592300" evidence="1">
    <location>
        <begin position="27"/>
        <end position="256"/>
    </location>
</feature>
<evidence type="ECO:0000256" key="1">
    <source>
        <dbReference type="SAM" id="SignalP"/>
    </source>
</evidence>
<name>A0A7I8WFG8_9ANNE</name>
<protein>
    <submittedName>
        <fullName evidence="2">DgyrCDS14872</fullName>
    </submittedName>
</protein>
<dbReference type="EMBL" id="CAJFCJ010000093">
    <property type="protein sequence ID" value="CAD5126841.1"/>
    <property type="molecule type" value="Genomic_DNA"/>
</dbReference>
<organism evidence="2 3">
    <name type="scientific">Dimorphilus gyrociliatus</name>
    <dbReference type="NCBI Taxonomy" id="2664684"/>
    <lineage>
        <taxon>Eukaryota</taxon>
        <taxon>Metazoa</taxon>
        <taxon>Spiralia</taxon>
        <taxon>Lophotrochozoa</taxon>
        <taxon>Annelida</taxon>
        <taxon>Polychaeta</taxon>
        <taxon>Polychaeta incertae sedis</taxon>
        <taxon>Dinophilidae</taxon>
        <taxon>Dimorphilus</taxon>
    </lineage>
</organism>
<sequence length="256" mass="29187">MMFKLTMIFSIVILEIFFSNRIFTSGEKFANGKLINVAGKMNNATCTSSNDHASNVLLNFHRENIMDPFWVNINDWVAKCDPDPCHLQWINITFQKQYDIVEICVYQRIIKATNRINKLTIRMDNQNKTYLLNDIQTCLLLDEDFGSKSSSIRLSLAESRSVIPNIGIGYISALAYNNDQDSLEYEDYENIAQQEMGATCSSSSSIPLNECKNALDWTFNTYWKADCPSIINCVGQYISVTFTRTTEPEKICLANV</sequence>